<feature type="domain" description="ACT" evidence="1">
    <location>
        <begin position="91"/>
        <end position="167"/>
    </location>
</feature>
<organism evidence="2 3">
    <name type="scientific">Inmirania thermothiophila</name>
    <dbReference type="NCBI Taxonomy" id="1750597"/>
    <lineage>
        <taxon>Bacteria</taxon>
        <taxon>Pseudomonadati</taxon>
        <taxon>Pseudomonadota</taxon>
        <taxon>Gammaproteobacteria</taxon>
        <taxon>Chromatiales</taxon>
        <taxon>Ectothiorhodospiraceae</taxon>
        <taxon>Inmirania</taxon>
    </lineage>
</organism>
<dbReference type="Proteomes" id="UP000276634">
    <property type="component" value="Unassembled WGS sequence"/>
</dbReference>
<dbReference type="PROSITE" id="PS51671">
    <property type="entry name" value="ACT"/>
    <property type="match status" value="2"/>
</dbReference>
<gene>
    <name evidence="2" type="ORF">EDC57_0609</name>
</gene>
<reference evidence="2 3" key="1">
    <citation type="submission" date="2018-11" db="EMBL/GenBank/DDBJ databases">
        <title>Genomic Encyclopedia of Type Strains, Phase IV (KMG-IV): sequencing the most valuable type-strain genomes for metagenomic binning, comparative biology and taxonomic classification.</title>
        <authorList>
            <person name="Goeker M."/>
        </authorList>
    </citation>
    <scope>NUCLEOTIDE SEQUENCE [LARGE SCALE GENOMIC DNA]</scope>
    <source>
        <strain evidence="2 3">DSM 100275</strain>
    </source>
</reference>
<name>A0A3N1YBD2_9GAMM</name>
<evidence type="ECO:0000313" key="3">
    <source>
        <dbReference type="Proteomes" id="UP000276634"/>
    </source>
</evidence>
<dbReference type="AlphaFoldDB" id="A0A3N1YBD2"/>
<dbReference type="Gene3D" id="3.30.70.260">
    <property type="match status" value="2"/>
</dbReference>
<sequence length="172" mass="18091">MSWYMVTLVGEDRQGIVARVSGALYEAGCNLGEASMMRLGGNFAVMLMVEQAGPEGALEAVLAPVARALGLHLHVDPIRGRLHEHAVPDVRITIAGADRTGIVAQATQALAEAGLNILDLESDVAGTPDRPIYVLHIEGEARRGIEALRRALAGAGLGDLDVRVEPVETLVG</sequence>
<evidence type="ECO:0000313" key="2">
    <source>
        <dbReference type="EMBL" id="ROR34707.1"/>
    </source>
</evidence>
<dbReference type="InterPro" id="IPR050990">
    <property type="entry name" value="UPF0237/GcvR_regulator"/>
</dbReference>
<dbReference type="PANTHER" id="PTHR34875">
    <property type="entry name" value="UPF0237 PROTEIN MJ1558"/>
    <property type="match status" value="1"/>
</dbReference>
<dbReference type="InterPro" id="IPR002912">
    <property type="entry name" value="ACT_dom"/>
</dbReference>
<dbReference type="Pfam" id="PF13740">
    <property type="entry name" value="ACT_6"/>
    <property type="match status" value="1"/>
</dbReference>
<keyword evidence="3" id="KW-1185">Reference proteome</keyword>
<proteinExistence type="predicted"/>
<evidence type="ECO:0000259" key="1">
    <source>
        <dbReference type="PROSITE" id="PS51671"/>
    </source>
</evidence>
<comment type="caution">
    <text evidence="2">The sequence shown here is derived from an EMBL/GenBank/DDBJ whole genome shotgun (WGS) entry which is preliminary data.</text>
</comment>
<dbReference type="PANTHER" id="PTHR34875:SF6">
    <property type="entry name" value="UPF0237 PROTEIN MJ1558"/>
    <property type="match status" value="1"/>
</dbReference>
<dbReference type="Pfam" id="PF01842">
    <property type="entry name" value="ACT"/>
    <property type="match status" value="1"/>
</dbReference>
<dbReference type="SUPFAM" id="SSF55021">
    <property type="entry name" value="ACT-like"/>
    <property type="match status" value="2"/>
</dbReference>
<accession>A0A3N1YBD2</accession>
<dbReference type="RefSeq" id="WP_123400102.1">
    <property type="nucleotide sequence ID" value="NZ_RJVI01000001.1"/>
</dbReference>
<dbReference type="InterPro" id="IPR045865">
    <property type="entry name" value="ACT-like_dom_sf"/>
</dbReference>
<feature type="domain" description="ACT" evidence="1">
    <location>
        <begin position="5"/>
        <end position="80"/>
    </location>
</feature>
<dbReference type="EMBL" id="RJVI01000001">
    <property type="protein sequence ID" value="ROR34707.1"/>
    <property type="molecule type" value="Genomic_DNA"/>
</dbReference>
<protein>
    <submittedName>
        <fullName evidence="2">Glycine cleavage system transcriptional repressor</fullName>
    </submittedName>
</protein>
<dbReference type="OrthoDB" id="12860at2"/>